<evidence type="ECO:0000259" key="1">
    <source>
        <dbReference type="PROSITE" id="PS51707"/>
    </source>
</evidence>
<feature type="domain" description="CYTH" evidence="1">
    <location>
        <begin position="2"/>
        <end position="201"/>
    </location>
</feature>
<dbReference type="Gene3D" id="2.40.320.10">
    <property type="entry name" value="Hypothetical Protein Pfu-838710-001"/>
    <property type="match status" value="1"/>
</dbReference>
<evidence type="ECO:0000313" key="2">
    <source>
        <dbReference type="EMBL" id="HIR09575.1"/>
    </source>
</evidence>
<dbReference type="PANTHER" id="PTHR39569">
    <property type="entry name" value="INORGANIC TRIPHOSPHATASE"/>
    <property type="match status" value="1"/>
</dbReference>
<dbReference type="GO" id="GO:0046872">
    <property type="term" value="F:metal ion binding"/>
    <property type="evidence" value="ECO:0007669"/>
    <property type="project" value="TreeGrafter"/>
</dbReference>
<accession>A0A9D1A9I1</accession>
<dbReference type="InterPro" id="IPR023577">
    <property type="entry name" value="CYTH_domain"/>
</dbReference>
<dbReference type="EMBL" id="DVGD01000125">
    <property type="protein sequence ID" value="HIR09575.1"/>
    <property type="molecule type" value="Genomic_DNA"/>
</dbReference>
<evidence type="ECO:0000313" key="3">
    <source>
        <dbReference type="Proteomes" id="UP000824258"/>
    </source>
</evidence>
<dbReference type="Pfam" id="PF01928">
    <property type="entry name" value="CYTH"/>
    <property type="match status" value="1"/>
</dbReference>
<comment type="caution">
    <text evidence="2">The sequence shown here is derived from an EMBL/GenBank/DDBJ whole genome shotgun (WGS) entry which is preliminary data.</text>
</comment>
<dbReference type="PANTHER" id="PTHR39569:SF1">
    <property type="entry name" value="INORGANIC TRIPHOSPHATASE"/>
    <property type="match status" value="1"/>
</dbReference>
<dbReference type="AlphaFoldDB" id="A0A9D1A9I1"/>
<reference evidence="2" key="2">
    <citation type="journal article" date="2021" name="PeerJ">
        <title>Extensive microbial diversity within the chicken gut microbiome revealed by metagenomics and culture.</title>
        <authorList>
            <person name="Gilroy R."/>
            <person name="Ravi A."/>
            <person name="Getino M."/>
            <person name="Pursley I."/>
            <person name="Horton D.L."/>
            <person name="Alikhan N.F."/>
            <person name="Baker D."/>
            <person name="Gharbi K."/>
            <person name="Hall N."/>
            <person name="Watson M."/>
            <person name="Adriaenssens E.M."/>
            <person name="Foster-Nyarko E."/>
            <person name="Jarju S."/>
            <person name="Secka A."/>
            <person name="Antonio M."/>
            <person name="Oren A."/>
            <person name="Chaudhuri R.R."/>
            <person name="La Ragione R."/>
            <person name="Hildebrand F."/>
            <person name="Pallen M.J."/>
        </authorList>
    </citation>
    <scope>NUCLEOTIDE SEQUENCE</scope>
    <source>
        <strain evidence="2">ChiHjej9B8-7071</strain>
    </source>
</reference>
<dbReference type="InterPro" id="IPR033469">
    <property type="entry name" value="CYTH-like_dom_sf"/>
</dbReference>
<protein>
    <submittedName>
        <fullName evidence="2">CYTH domain-containing protein</fullName>
    </submittedName>
</protein>
<reference evidence="2" key="1">
    <citation type="submission" date="2020-10" db="EMBL/GenBank/DDBJ databases">
        <authorList>
            <person name="Gilroy R."/>
        </authorList>
    </citation>
    <scope>NUCLEOTIDE SEQUENCE</scope>
    <source>
        <strain evidence="2">ChiHjej9B8-7071</strain>
    </source>
</reference>
<proteinExistence type="predicted"/>
<dbReference type="PROSITE" id="PS51707">
    <property type="entry name" value="CYTH"/>
    <property type="match status" value="1"/>
</dbReference>
<dbReference type="InterPro" id="IPR039013">
    <property type="entry name" value="YgiF"/>
</dbReference>
<dbReference type="Proteomes" id="UP000824258">
    <property type="component" value="Unassembled WGS sequence"/>
</dbReference>
<organism evidence="2 3">
    <name type="scientific">Candidatus Avoscillospira stercoripullorum</name>
    <dbReference type="NCBI Taxonomy" id="2840709"/>
    <lineage>
        <taxon>Bacteria</taxon>
        <taxon>Bacillati</taxon>
        <taxon>Bacillota</taxon>
        <taxon>Clostridia</taxon>
        <taxon>Eubacteriales</taxon>
        <taxon>Oscillospiraceae</taxon>
        <taxon>Oscillospiraceae incertae sedis</taxon>
        <taxon>Candidatus Avoscillospira</taxon>
    </lineage>
</organism>
<dbReference type="SUPFAM" id="SSF55154">
    <property type="entry name" value="CYTH-like phosphatases"/>
    <property type="match status" value="1"/>
</dbReference>
<dbReference type="GO" id="GO:0050355">
    <property type="term" value="F:inorganic triphosphate phosphatase activity"/>
    <property type="evidence" value="ECO:0007669"/>
    <property type="project" value="InterPro"/>
</dbReference>
<sequence length="202" mass="21819">MGMELEYKFSVPGAAALEAILADPAVQAMRRENYRAIEMATTYFDTPDRRLSARRWTLRLRKENDALVATCKTPGQGTARGEWECEAKTMEEAIPKLLAAGAPAELQALLDGQTLDAVCAARFTRRAALVKLPGAVAELSGDLGVLSGGGKEAPLCEMELEYKSGDPEAVAAAANDLARRFSLSEEPKSKFVRAMALTKEEP</sequence>
<name>A0A9D1A9I1_9FIRM</name>
<dbReference type="SMART" id="SM01118">
    <property type="entry name" value="CYTH"/>
    <property type="match status" value="1"/>
</dbReference>
<gene>
    <name evidence="2" type="ORF">IAA70_04135</name>
</gene>